<keyword evidence="9" id="KW-1185">Reference proteome</keyword>
<keyword evidence="1" id="KW-0479">Metal-binding</keyword>
<dbReference type="GO" id="GO:0005730">
    <property type="term" value="C:nucleolus"/>
    <property type="evidence" value="ECO:0007669"/>
    <property type="project" value="Ensembl"/>
</dbReference>
<dbReference type="AlphaFoldDB" id="A0A4X2KFX6"/>
<reference evidence="8" key="3">
    <citation type="submission" date="2025-09" db="UniProtKB">
        <authorList>
            <consortium name="Ensembl"/>
        </authorList>
    </citation>
    <scope>IDENTIFICATION</scope>
</reference>
<dbReference type="Gene3D" id="6.20.210.20">
    <property type="entry name" value="THAP domain"/>
    <property type="match status" value="1"/>
</dbReference>
<dbReference type="GeneTree" id="ENSGT00940000161088"/>
<dbReference type="InterPro" id="IPR006612">
    <property type="entry name" value="THAP_Znf"/>
</dbReference>
<keyword evidence="6" id="KW-0175">Coiled coil</keyword>
<dbReference type="Proteomes" id="UP000314987">
    <property type="component" value="Unassembled WGS sequence"/>
</dbReference>
<keyword evidence="4 5" id="KW-0238">DNA-binding</keyword>
<dbReference type="PROSITE" id="PS50950">
    <property type="entry name" value="ZF_THAP"/>
    <property type="match status" value="1"/>
</dbReference>
<evidence type="ECO:0000256" key="3">
    <source>
        <dbReference type="ARBA" id="ARBA00022833"/>
    </source>
</evidence>
<evidence type="ECO:0000259" key="7">
    <source>
        <dbReference type="PROSITE" id="PS50950"/>
    </source>
</evidence>
<reference evidence="9" key="1">
    <citation type="submission" date="2018-12" db="EMBL/GenBank/DDBJ databases">
        <authorList>
            <person name="Yazar S."/>
        </authorList>
    </citation>
    <scope>NUCLEOTIDE SEQUENCE [LARGE SCALE GENOMIC DNA]</scope>
</reference>
<evidence type="ECO:0000313" key="8">
    <source>
        <dbReference type="Ensembl" id="ENSVURP00010008896.1"/>
    </source>
</evidence>
<dbReference type="SMART" id="SM00692">
    <property type="entry name" value="DM3"/>
    <property type="match status" value="1"/>
</dbReference>
<dbReference type="SUPFAM" id="SSF57716">
    <property type="entry name" value="Glucocorticoid receptor-like (DNA-binding domain)"/>
    <property type="match status" value="1"/>
</dbReference>
<dbReference type="InterPro" id="IPR038441">
    <property type="entry name" value="THAP_Znf_sf"/>
</dbReference>
<dbReference type="OrthoDB" id="7312725at2759"/>
<protein>
    <submittedName>
        <fullName evidence="8">THAP domain containing 2</fullName>
    </submittedName>
</protein>
<dbReference type="GeneID" id="114049545"/>
<feature type="coiled-coil region" evidence="6">
    <location>
        <begin position="143"/>
        <end position="170"/>
    </location>
</feature>
<keyword evidence="3" id="KW-0862">Zinc</keyword>
<dbReference type="RefSeq" id="XP_027726596.1">
    <property type="nucleotide sequence ID" value="XM_027870795.1"/>
</dbReference>
<feature type="domain" description="THAP-type" evidence="7">
    <location>
        <begin position="7"/>
        <end position="86"/>
    </location>
</feature>
<dbReference type="CTD" id="83591"/>
<dbReference type="OMA" id="RGTSEHI"/>
<keyword evidence="2 5" id="KW-0863">Zinc-finger</keyword>
<evidence type="ECO:0000256" key="4">
    <source>
        <dbReference type="ARBA" id="ARBA00023125"/>
    </source>
</evidence>
<organism evidence="8 9">
    <name type="scientific">Vombatus ursinus</name>
    <name type="common">Common wombat</name>
    <dbReference type="NCBI Taxonomy" id="29139"/>
    <lineage>
        <taxon>Eukaryota</taxon>
        <taxon>Metazoa</taxon>
        <taxon>Chordata</taxon>
        <taxon>Craniata</taxon>
        <taxon>Vertebrata</taxon>
        <taxon>Euteleostomi</taxon>
        <taxon>Mammalia</taxon>
        <taxon>Metatheria</taxon>
        <taxon>Diprotodontia</taxon>
        <taxon>Vombatidae</taxon>
        <taxon>Vombatus</taxon>
    </lineage>
</organism>
<dbReference type="PANTHER" id="PTHR47696:SF1">
    <property type="entry name" value="THAP DOMAIN-CONTAINING PROTEIN 2"/>
    <property type="match status" value="1"/>
</dbReference>
<dbReference type="Ensembl" id="ENSVURT00010010096.1">
    <property type="protein sequence ID" value="ENSVURP00010008896.1"/>
    <property type="gene ID" value="ENSVURG00010006897.1"/>
</dbReference>
<proteinExistence type="predicted"/>
<dbReference type="GO" id="GO:0008270">
    <property type="term" value="F:zinc ion binding"/>
    <property type="evidence" value="ECO:0007669"/>
    <property type="project" value="UniProtKB-KW"/>
</dbReference>
<gene>
    <name evidence="8" type="primary">THAP2</name>
</gene>
<evidence type="ECO:0000256" key="1">
    <source>
        <dbReference type="ARBA" id="ARBA00022723"/>
    </source>
</evidence>
<evidence type="ECO:0000256" key="2">
    <source>
        <dbReference type="ARBA" id="ARBA00022771"/>
    </source>
</evidence>
<evidence type="ECO:0000313" key="9">
    <source>
        <dbReference type="Proteomes" id="UP000314987"/>
    </source>
</evidence>
<dbReference type="InterPro" id="IPR026521">
    <property type="entry name" value="THAP2"/>
</dbReference>
<dbReference type="PANTHER" id="PTHR47696">
    <property type="entry name" value="THAP DOMAIN-CONTAINING PROTEIN 2"/>
    <property type="match status" value="1"/>
</dbReference>
<evidence type="ECO:0000256" key="6">
    <source>
        <dbReference type="SAM" id="Coils"/>
    </source>
</evidence>
<name>A0A4X2KFX6_VOMUR</name>
<accession>A0A4X2KFX6</accession>
<reference evidence="8" key="2">
    <citation type="submission" date="2025-08" db="UniProtKB">
        <authorList>
            <consortium name="Ensembl"/>
        </authorList>
    </citation>
    <scope>IDENTIFICATION</scope>
</reference>
<dbReference type="Pfam" id="PF05485">
    <property type="entry name" value="THAP"/>
    <property type="match status" value="1"/>
</dbReference>
<dbReference type="SMART" id="SM00980">
    <property type="entry name" value="THAP"/>
    <property type="match status" value="1"/>
</dbReference>
<evidence type="ECO:0000256" key="5">
    <source>
        <dbReference type="PROSITE-ProRule" id="PRU00309"/>
    </source>
</evidence>
<sequence>MRGVREMPTNCAAAGCAATYNKHINVSFHRFPLDPQRRKEWVRLVRRKNFVPGKHTFLCSKHFEASCFDLTGQTRRLKMDAVPTIFDFCTHLKPMKPKSRNLPKKNLCIPAGPSNMKSNVSHQQVLLEHSYAFRSPTEAKKRIIQLEKEIASLRRKMKNCLQKERRATQRWFKITCLVKSLEANNLLPRGISEHILPSALNNLTLQNFKIIVQGQQDQT</sequence>
<dbReference type="GO" id="GO:0003677">
    <property type="term" value="F:DNA binding"/>
    <property type="evidence" value="ECO:0007669"/>
    <property type="project" value="UniProtKB-UniRule"/>
</dbReference>
<dbReference type="STRING" id="29139.ENSVURP00010008896"/>